<feature type="repeat" description="ANK" evidence="3">
    <location>
        <begin position="324"/>
        <end position="345"/>
    </location>
</feature>
<keyword evidence="2 3" id="KW-0040">ANK repeat</keyword>
<evidence type="ECO:0000313" key="6">
    <source>
        <dbReference type="Proteomes" id="UP001056012"/>
    </source>
</evidence>
<keyword evidence="4" id="KW-0812">Transmembrane</keyword>
<dbReference type="Pfam" id="PF12796">
    <property type="entry name" value="Ank_2"/>
    <property type="match status" value="2"/>
</dbReference>
<keyword evidence="4" id="KW-0472">Membrane</keyword>
<keyword evidence="4" id="KW-1133">Transmembrane helix</keyword>
<accession>A0A9Q8Z6F6</accession>
<gene>
    <name evidence="5" type="ORF">yc1106_02998</name>
</gene>
<evidence type="ECO:0000256" key="2">
    <source>
        <dbReference type="ARBA" id="ARBA00023043"/>
    </source>
</evidence>
<evidence type="ECO:0000256" key="1">
    <source>
        <dbReference type="ARBA" id="ARBA00022737"/>
    </source>
</evidence>
<keyword evidence="1" id="KW-0677">Repeat</keyword>
<feature type="repeat" description="ANK" evidence="3">
    <location>
        <begin position="358"/>
        <end position="390"/>
    </location>
</feature>
<dbReference type="OrthoDB" id="21416at2759"/>
<protein>
    <submittedName>
        <fullName evidence="5">C2h2 and c2hc zinc finger domain-containing protein</fullName>
    </submittedName>
</protein>
<dbReference type="PROSITE" id="PS50297">
    <property type="entry name" value="ANK_REP_REGION"/>
    <property type="match status" value="3"/>
</dbReference>
<dbReference type="SMART" id="SM00248">
    <property type="entry name" value="ANK"/>
    <property type="match status" value="5"/>
</dbReference>
<name>A0A9Q8Z6F6_CURCL</name>
<dbReference type="VEuPathDB" id="FungiDB:yc1106_02998"/>
<proteinExistence type="predicted"/>
<dbReference type="InterPro" id="IPR002110">
    <property type="entry name" value="Ankyrin_rpt"/>
</dbReference>
<dbReference type="PANTHER" id="PTHR24198">
    <property type="entry name" value="ANKYRIN REPEAT AND PROTEIN KINASE DOMAIN-CONTAINING PROTEIN"/>
    <property type="match status" value="1"/>
</dbReference>
<dbReference type="InterPro" id="IPR036770">
    <property type="entry name" value="Ankyrin_rpt-contain_sf"/>
</dbReference>
<evidence type="ECO:0000256" key="3">
    <source>
        <dbReference type="PROSITE-ProRule" id="PRU00023"/>
    </source>
</evidence>
<dbReference type="EMBL" id="CP089275">
    <property type="protein sequence ID" value="USP75724.1"/>
    <property type="molecule type" value="Genomic_DNA"/>
</dbReference>
<dbReference type="AlphaFoldDB" id="A0A9Q8Z6F6"/>
<reference evidence="5" key="1">
    <citation type="submission" date="2021-12" db="EMBL/GenBank/DDBJ databases">
        <title>Curvularia clavata genome.</title>
        <authorList>
            <person name="Cao Y."/>
        </authorList>
    </citation>
    <scope>NUCLEOTIDE SEQUENCE</scope>
    <source>
        <strain evidence="5">Yc1106</strain>
    </source>
</reference>
<dbReference type="SUPFAM" id="SSF48403">
    <property type="entry name" value="Ankyrin repeat"/>
    <property type="match status" value="1"/>
</dbReference>
<dbReference type="Gene3D" id="1.25.40.20">
    <property type="entry name" value="Ankyrin repeat-containing domain"/>
    <property type="match status" value="2"/>
</dbReference>
<dbReference type="PANTHER" id="PTHR24198:SF165">
    <property type="entry name" value="ANKYRIN REPEAT-CONTAINING PROTEIN-RELATED"/>
    <property type="match status" value="1"/>
</dbReference>
<keyword evidence="6" id="KW-1185">Reference proteome</keyword>
<dbReference type="PROSITE" id="PS50088">
    <property type="entry name" value="ANK_REPEAT"/>
    <property type="match status" value="3"/>
</dbReference>
<evidence type="ECO:0000313" key="5">
    <source>
        <dbReference type="EMBL" id="USP75724.1"/>
    </source>
</evidence>
<organism evidence="5 6">
    <name type="scientific">Curvularia clavata</name>
    <dbReference type="NCBI Taxonomy" id="95742"/>
    <lineage>
        <taxon>Eukaryota</taxon>
        <taxon>Fungi</taxon>
        <taxon>Dikarya</taxon>
        <taxon>Ascomycota</taxon>
        <taxon>Pezizomycotina</taxon>
        <taxon>Dothideomycetes</taxon>
        <taxon>Pleosporomycetidae</taxon>
        <taxon>Pleosporales</taxon>
        <taxon>Pleosporineae</taxon>
        <taxon>Pleosporaceae</taxon>
        <taxon>Curvularia</taxon>
    </lineage>
</organism>
<sequence>MAKTKKPGNKEPNLWREAYKSLYADNAEKDHMQKVQAKLRKRLNQPDLDLKTDEGHNVMLSFIVKQGSKMESKKRPERFSKVAHNMLVIKELFGAGAAVGGPYVAIPVAALFMVFSMEEIYKSEKDAMLELAEVVSDYYVLTAKSHERIRIRSEDDEDMQRLKQKLRVVYIGLFKTITFASAQLANFLCDDSGAKKWFKNAMKLYNWSEQLEELNKRYETIEKCLNEMAWRLTLGPKPKVEGPAPKAAAKVSMGPGPRNALHWAVADKLYSRIDELVSSSECPINALTPKSWTALHLAAEHGDTRILRTLRSVPGIDVYIKNVDGRTPLHIAALNNRVGAVKFLLGWDHKLLAVRDSKSRTAFLIAAAKGHIKVLEVLMNKGQNVNESTPKNGWMALHLAAEMGHAETVKWLLAHGARKNACVTGGGAAGRTAKQIAEYKGKTEVAEILR</sequence>
<evidence type="ECO:0000256" key="4">
    <source>
        <dbReference type="SAM" id="Phobius"/>
    </source>
</evidence>
<feature type="repeat" description="ANK" evidence="3">
    <location>
        <begin position="392"/>
        <end position="424"/>
    </location>
</feature>
<feature type="transmembrane region" description="Helical" evidence="4">
    <location>
        <begin position="92"/>
        <end position="115"/>
    </location>
</feature>
<dbReference type="Proteomes" id="UP001056012">
    <property type="component" value="Chromosome 2"/>
</dbReference>